<dbReference type="Gene3D" id="3.30.559.10">
    <property type="entry name" value="Chloramphenicol acetyltransferase-like domain"/>
    <property type="match status" value="1"/>
</dbReference>
<dbReference type="GO" id="GO:0044550">
    <property type="term" value="P:secondary metabolite biosynthetic process"/>
    <property type="evidence" value="ECO:0007669"/>
    <property type="project" value="TreeGrafter"/>
</dbReference>
<dbReference type="GO" id="GO:0003824">
    <property type="term" value="F:catalytic activity"/>
    <property type="evidence" value="ECO:0007669"/>
    <property type="project" value="InterPro"/>
</dbReference>
<dbReference type="RefSeq" id="WP_044649496.1">
    <property type="nucleotide sequence ID" value="NZ_JTHP01000203.1"/>
</dbReference>
<sequence>DLAAFAASLDLLVQRHSALRTNFRSDLQDEPLQVVYRNKRGELYVEDIRKKEKAAQEQYIEEFARRDQQRGFDLAKDALMRVSILRTSDDSYHFVWSFHHIIMDGWCLSLVTNEVFGGYTALAEGKPPQLPVVTPYSRYIEWLEGQNRQEA</sequence>
<dbReference type="AlphaFoldDB" id="A0A0D7WSQ2"/>
<evidence type="ECO:0000313" key="3">
    <source>
        <dbReference type="EMBL" id="KJD42200.1"/>
    </source>
</evidence>
<dbReference type="GO" id="GO:0031177">
    <property type="term" value="F:phosphopantetheine binding"/>
    <property type="evidence" value="ECO:0007669"/>
    <property type="project" value="TreeGrafter"/>
</dbReference>
<dbReference type="PANTHER" id="PTHR45527:SF1">
    <property type="entry name" value="FATTY ACID SYNTHASE"/>
    <property type="match status" value="1"/>
</dbReference>
<dbReference type="GO" id="GO:0005829">
    <property type="term" value="C:cytosol"/>
    <property type="evidence" value="ECO:0007669"/>
    <property type="project" value="TreeGrafter"/>
</dbReference>
<keyword evidence="4" id="KW-1185">Reference proteome</keyword>
<dbReference type="Pfam" id="PF00668">
    <property type="entry name" value="Condensation"/>
    <property type="match status" value="1"/>
</dbReference>
<dbReference type="GO" id="GO:0043041">
    <property type="term" value="P:amino acid activation for nonribosomal peptide biosynthetic process"/>
    <property type="evidence" value="ECO:0007669"/>
    <property type="project" value="TreeGrafter"/>
</dbReference>
<feature type="non-terminal residue" evidence="3">
    <location>
        <position position="1"/>
    </location>
</feature>
<name>A0A0D7WSQ2_9BACL</name>
<dbReference type="EMBL" id="JTHP01000203">
    <property type="protein sequence ID" value="KJD42200.1"/>
    <property type="molecule type" value="Genomic_DNA"/>
</dbReference>
<evidence type="ECO:0000313" key="4">
    <source>
        <dbReference type="Proteomes" id="UP000032534"/>
    </source>
</evidence>
<comment type="caution">
    <text evidence="3">The sequence shown here is derived from an EMBL/GenBank/DDBJ whole genome shotgun (WGS) entry which is preliminary data.</text>
</comment>
<evidence type="ECO:0000259" key="2">
    <source>
        <dbReference type="Pfam" id="PF00668"/>
    </source>
</evidence>
<dbReference type="GO" id="GO:0008610">
    <property type="term" value="P:lipid biosynthetic process"/>
    <property type="evidence" value="ECO:0007669"/>
    <property type="project" value="UniProtKB-ARBA"/>
</dbReference>
<dbReference type="OrthoDB" id="9765680at2"/>
<dbReference type="SUPFAM" id="SSF52777">
    <property type="entry name" value="CoA-dependent acyltransferases"/>
    <property type="match status" value="1"/>
</dbReference>
<keyword evidence="1" id="KW-0677">Repeat</keyword>
<dbReference type="InterPro" id="IPR001242">
    <property type="entry name" value="Condensation_dom"/>
</dbReference>
<proteinExistence type="predicted"/>
<dbReference type="PANTHER" id="PTHR45527">
    <property type="entry name" value="NONRIBOSOMAL PEPTIDE SYNTHETASE"/>
    <property type="match status" value="1"/>
</dbReference>
<evidence type="ECO:0000256" key="1">
    <source>
        <dbReference type="ARBA" id="ARBA00022737"/>
    </source>
</evidence>
<feature type="non-terminal residue" evidence="3">
    <location>
        <position position="151"/>
    </location>
</feature>
<dbReference type="Proteomes" id="UP000032534">
    <property type="component" value="Unassembled WGS sequence"/>
</dbReference>
<dbReference type="InterPro" id="IPR023213">
    <property type="entry name" value="CAT-like_dom_sf"/>
</dbReference>
<protein>
    <recommendedName>
        <fullName evidence="2">Condensation domain-containing protein</fullName>
    </recommendedName>
</protein>
<reference evidence="3 4" key="1">
    <citation type="submission" date="2014-11" db="EMBL/GenBank/DDBJ databases">
        <title>Draft Genome Sequences of Paenibacillus polymyxa NRRL B-30509 and Paenibacillus terrae NRRL B-30644, Strains from a Poultry Environment that Produce Tridecaptin A and Paenicidins.</title>
        <authorList>
            <person name="van Belkum M.J."/>
            <person name="Lohans C.T."/>
            <person name="Vederas J.C."/>
        </authorList>
    </citation>
    <scope>NUCLEOTIDE SEQUENCE [LARGE SCALE GENOMIC DNA]</scope>
    <source>
        <strain evidence="3 4">NRRL B-30644</strain>
    </source>
</reference>
<organism evidence="3 4">
    <name type="scientific">Paenibacillus terrae</name>
    <dbReference type="NCBI Taxonomy" id="159743"/>
    <lineage>
        <taxon>Bacteria</taxon>
        <taxon>Bacillati</taxon>
        <taxon>Bacillota</taxon>
        <taxon>Bacilli</taxon>
        <taxon>Bacillales</taxon>
        <taxon>Paenibacillaceae</taxon>
        <taxon>Paenibacillus</taxon>
    </lineage>
</organism>
<gene>
    <name evidence="3" type="ORF">QD47_29665</name>
</gene>
<accession>A0A0D7WSQ2</accession>
<feature type="domain" description="Condensation" evidence="2">
    <location>
        <begin position="1"/>
        <end position="149"/>
    </location>
</feature>